<comment type="caution">
    <text evidence="3">The sequence shown here is derived from an EMBL/GenBank/DDBJ whole genome shotgun (WGS) entry which is preliminary data.</text>
</comment>
<dbReference type="InterPro" id="IPR012132">
    <property type="entry name" value="GMC_OxRdtase"/>
</dbReference>
<dbReference type="PANTHER" id="PTHR11552:SF227">
    <property type="entry name" value="GLUCOSE DEHYDROGENASE [FAD, QUINONE]-LIKE PROTEIN"/>
    <property type="match status" value="1"/>
</dbReference>
<dbReference type="GO" id="GO:0050660">
    <property type="term" value="F:flavin adenine dinucleotide binding"/>
    <property type="evidence" value="ECO:0007669"/>
    <property type="project" value="InterPro"/>
</dbReference>
<dbReference type="Gene3D" id="3.30.560.10">
    <property type="entry name" value="Glucose Oxidase, domain 3"/>
    <property type="match status" value="1"/>
</dbReference>
<protein>
    <recommendedName>
        <fullName evidence="2">Glucose-methanol-choline oxidoreductase N-terminal domain-containing protein</fullName>
    </recommendedName>
</protein>
<accession>A0A9D4PGQ3</accession>
<dbReference type="EMBL" id="JABSTV010001254">
    <property type="protein sequence ID" value="KAH7939260.1"/>
    <property type="molecule type" value="Genomic_DNA"/>
</dbReference>
<keyword evidence="4" id="KW-1185">Reference proteome</keyword>
<reference evidence="3" key="1">
    <citation type="journal article" date="2020" name="Cell">
        <title>Large-Scale Comparative Analyses of Tick Genomes Elucidate Their Genetic Diversity and Vector Capacities.</title>
        <authorList>
            <consortium name="Tick Genome and Microbiome Consortium (TIGMIC)"/>
            <person name="Jia N."/>
            <person name="Wang J."/>
            <person name="Shi W."/>
            <person name="Du L."/>
            <person name="Sun Y."/>
            <person name="Zhan W."/>
            <person name="Jiang J.F."/>
            <person name="Wang Q."/>
            <person name="Zhang B."/>
            <person name="Ji P."/>
            <person name="Bell-Sakyi L."/>
            <person name="Cui X.M."/>
            <person name="Yuan T.T."/>
            <person name="Jiang B.G."/>
            <person name="Yang W.F."/>
            <person name="Lam T.T."/>
            <person name="Chang Q.C."/>
            <person name="Ding S.J."/>
            <person name="Wang X.J."/>
            <person name="Zhu J.G."/>
            <person name="Ruan X.D."/>
            <person name="Zhao L."/>
            <person name="Wei J.T."/>
            <person name="Ye R.Z."/>
            <person name="Que T.C."/>
            <person name="Du C.H."/>
            <person name="Zhou Y.H."/>
            <person name="Cheng J.X."/>
            <person name="Dai P.F."/>
            <person name="Guo W.B."/>
            <person name="Han X.H."/>
            <person name="Huang E.J."/>
            <person name="Li L.F."/>
            <person name="Wei W."/>
            <person name="Gao Y.C."/>
            <person name="Liu J.Z."/>
            <person name="Shao H.Z."/>
            <person name="Wang X."/>
            <person name="Wang C.C."/>
            <person name="Yang T.C."/>
            <person name="Huo Q.B."/>
            <person name="Li W."/>
            <person name="Chen H.Y."/>
            <person name="Chen S.E."/>
            <person name="Zhou L.G."/>
            <person name="Ni X.B."/>
            <person name="Tian J.H."/>
            <person name="Sheng Y."/>
            <person name="Liu T."/>
            <person name="Pan Y.S."/>
            <person name="Xia L.Y."/>
            <person name="Li J."/>
            <person name="Zhao F."/>
            <person name="Cao W.C."/>
        </authorList>
    </citation>
    <scope>NUCLEOTIDE SEQUENCE</scope>
    <source>
        <strain evidence="3">Rsan-2018</strain>
    </source>
</reference>
<dbReference type="InterPro" id="IPR036188">
    <property type="entry name" value="FAD/NAD-bd_sf"/>
</dbReference>
<proteinExistence type="inferred from homology"/>
<dbReference type="Pfam" id="PF00732">
    <property type="entry name" value="GMC_oxred_N"/>
    <property type="match status" value="1"/>
</dbReference>
<dbReference type="PANTHER" id="PTHR11552">
    <property type="entry name" value="GLUCOSE-METHANOL-CHOLINE GMC OXIDOREDUCTASE"/>
    <property type="match status" value="1"/>
</dbReference>
<evidence type="ECO:0000259" key="2">
    <source>
        <dbReference type="Pfam" id="PF00732"/>
    </source>
</evidence>
<dbReference type="Proteomes" id="UP000821837">
    <property type="component" value="Chromosome 8"/>
</dbReference>
<comment type="similarity">
    <text evidence="1">Belongs to the GMC oxidoreductase family.</text>
</comment>
<evidence type="ECO:0000313" key="4">
    <source>
        <dbReference type="Proteomes" id="UP000821837"/>
    </source>
</evidence>
<dbReference type="InterPro" id="IPR000172">
    <property type="entry name" value="GMC_OxRdtase_N"/>
</dbReference>
<name>A0A9D4PGQ3_RHISA</name>
<sequence length="109" mass="12259">MLYILGNRRDYDRWEQQLGCEGWGWRSVLPYFINPRTTAIPGSPTMVTDIYQLLHSRNVYGCYHGGGGYLTVSTPPYASPLAHAFVQAEETLGYPNIDLNGPIQSGEYN</sequence>
<dbReference type="SUPFAM" id="SSF51905">
    <property type="entry name" value="FAD/NAD(P)-binding domain"/>
    <property type="match status" value="1"/>
</dbReference>
<evidence type="ECO:0000313" key="3">
    <source>
        <dbReference type="EMBL" id="KAH7939260.1"/>
    </source>
</evidence>
<evidence type="ECO:0000256" key="1">
    <source>
        <dbReference type="ARBA" id="ARBA00010790"/>
    </source>
</evidence>
<dbReference type="AlphaFoldDB" id="A0A9D4PGQ3"/>
<dbReference type="GO" id="GO:0016614">
    <property type="term" value="F:oxidoreductase activity, acting on CH-OH group of donors"/>
    <property type="evidence" value="ECO:0007669"/>
    <property type="project" value="InterPro"/>
</dbReference>
<reference evidence="3" key="2">
    <citation type="submission" date="2021-09" db="EMBL/GenBank/DDBJ databases">
        <authorList>
            <person name="Jia N."/>
            <person name="Wang J."/>
            <person name="Shi W."/>
            <person name="Du L."/>
            <person name="Sun Y."/>
            <person name="Zhan W."/>
            <person name="Jiang J."/>
            <person name="Wang Q."/>
            <person name="Zhang B."/>
            <person name="Ji P."/>
            <person name="Sakyi L.B."/>
            <person name="Cui X."/>
            <person name="Yuan T."/>
            <person name="Jiang B."/>
            <person name="Yang W."/>
            <person name="Lam T.T.-Y."/>
            <person name="Chang Q."/>
            <person name="Ding S."/>
            <person name="Wang X."/>
            <person name="Zhu J."/>
            <person name="Ruan X."/>
            <person name="Zhao L."/>
            <person name="Wei J."/>
            <person name="Que T."/>
            <person name="Du C."/>
            <person name="Cheng J."/>
            <person name="Dai P."/>
            <person name="Han X."/>
            <person name="Huang E."/>
            <person name="Gao Y."/>
            <person name="Liu J."/>
            <person name="Shao H."/>
            <person name="Ye R."/>
            <person name="Li L."/>
            <person name="Wei W."/>
            <person name="Wang X."/>
            <person name="Wang C."/>
            <person name="Huo Q."/>
            <person name="Li W."/>
            <person name="Guo W."/>
            <person name="Chen H."/>
            <person name="Chen S."/>
            <person name="Zhou L."/>
            <person name="Zhou L."/>
            <person name="Ni X."/>
            <person name="Tian J."/>
            <person name="Zhou Y."/>
            <person name="Sheng Y."/>
            <person name="Liu T."/>
            <person name="Pan Y."/>
            <person name="Xia L."/>
            <person name="Li J."/>
            <person name="Zhao F."/>
            <person name="Cao W."/>
        </authorList>
    </citation>
    <scope>NUCLEOTIDE SEQUENCE</scope>
    <source>
        <strain evidence="3">Rsan-2018</strain>
        <tissue evidence="3">Larvae</tissue>
    </source>
</reference>
<dbReference type="Gene3D" id="3.50.50.60">
    <property type="entry name" value="FAD/NAD(P)-binding domain"/>
    <property type="match status" value="1"/>
</dbReference>
<feature type="domain" description="Glucose-methanol-choline oxidoreductase N-terminal" evidence="2">
    <location>
        <begin position="1"/>
        <end position="102"/>
    </location>
</feature>
<gene>
    <name evidence="3" type="ORF">HPB52_009717</name>
</gene>
<organism evidence="3 4">
    <name type="scientific">Rhipicephalus sanguineus</name>
    <name type="common">Brown dog tick</name>
    <name type="synonym">Ixodes sanguineus</name>
    <dbReference type="NCBI Taxonomy" id="34632"/>
    <lineage>
        <taxon>Eukaryota</taxon>
        <taxon>Metazoa</taxon>
        <taxon>Ecdysozoa</taxon>
        <taxon>Arthropoda</taxon>
        <taxon>Chelicerata</taxon>
        <taxon>Arachnida</taxon>
        <taxon>Acari</taxon>
        <taxon>Parasitiformes</taxon>
        <taxon>Ixodida</taxon>
        <taxon>Ixodoidea</taxon>
        <taxon>Ixodidae</taxon>
        <taxon>Rhipicephalinae</taxon>
        <taxon>Rhipicephalus</taxon>
        <taxon>Rhipicephalus</taxon>
    </lineage>
</organism>